<evidence type="ECO:0000256" key="2">
    <source>
        <dbReference type="ARBA" id="ARBA00004123"/>
    </source>
</evidence>
<evidence type="ECO:0000256" key="3">
    <source>
        <dbReference type="ARBA" id="ARBA00006958"/>
    </source>
</evidence>
<dbReference type="GeneID" id="112456018"/>
<name>A0A6J1PXX0_9HYME</name>
<evidence type="ECO:0000256" key="6">
    <source>
        <dbReference type="ARBA" id="ARBA00022801"/>
    </source>
</evidence>
<dbReference type="InterPro" id="IPR045249">
    <property type="entry name" value="HARBI1-like"/>
</dbReference>
<dbReference type="GO" id="GO:0004518">
    <property type="term" value="F:nuclease activity"/>
    <property type="evidence" value="ECO:0007669"/>
    <property type="project" value="UniProtKB-KW"/>
</dbReference>
<dbReference type="GO" id="GO:0005634">
    <property type="term" value="C:nucleus"/>
    <property type="evidence" value="ECO:0007669"/>
    <property type="project" value="UniProtKB-SubCell"/>
</dbReference>
<dbReference type="PANTHER" id="PTHR22930">
    <property type="match status" value="1"/>
</dbReference>
<dbReference type="Proteomes" id="UP000504618">
    <property type="component" value="Unplaced"/>
</dbReference>
<evidence type="ECO:0000313" key="10">
    <source>
        <dbReference type="RefSeq" id="XP_024874056.1"/>
    </source>
</evidence>
<reference evidence="10" key="1">
    <citation type="submission" date="2025-08" db="UniProtKB">
        <authorList>
            <consortium name="RefSeq"/>
        </authorList>
    </citation>
    <scope>IDENTIFICATION</scope>
    <source>
        <tissue evidence="10">Whole body</tissue>
    </source>
</reference>
<evidence type="ECO:0000256" key="1">
    <source>
        <dbReference type="ARBA" id="ARBA00001968"/>
    </source>
</evidence>
<evidence type="ECO:0000313" key="9">
    <source>
        <dbReference type="Proteomes" id="UP000504618"/>
    </source>
</evidence>
<dbReference type="GO" id="GO:0046872">
    <property type="term" value="F:metal ion binding"/>
    <property type="evidence" value="ECO:0007669"/>
    <property type="project" value="UniProtKB-KW"/>
</dbReference>
<dbReference type="GO" id="GO:0016787">
    <property type="term" value="F:hydrolase activity"/>
    <property type="evidence" value="ECO:0007669"/>
    <property type="project" value="UniProtKB-KW"/>
</dbReference>
<keyword evidence="4" id="KW-0540">Nuclease</keyword>
<dbReference type="Pfam" id="PF13359">
    <property type="entry name" value="DDE_Tnp_4"/>
    <property type="match status" value="1"/>
</dbReference>
<evidence type="ECO:0000256" key="7">
    <source>
        <dbReference type="ARBA" id="ARBA00023242"/>
    </source>
</evidence>
<dbReference type="RefSeq" id="XP_024874056.1">
    <property type="nucleotide sequence ID" value="XM_025018288.1"/>
</dbReference>
<accession>A0A6J1PXX0</accession>
<dbReference type="OrthoDB" id="2668416at2759"/>
<organism evidence="9 10">
    <name type="scientific">Temnothorax curvispinosus</name>
    <dbReference type="NCBI Taxonomy" id="300111"/>
    <lineage>
        <taxon>Eukaryota</taxon>
        <taxon>Metazoa</taxon>
        <taxon>Ecdysozoa</taxon>
        <taxon>Arthropoda</taxon>
        <taxon>Hexapoda</taxon>
        <taxon>Insecta</taxon>
        <taxon>Pterygota</taxon>
        <taxon>Neoptera</taxon>
        <taxon>Endopterygota</taxon>
        <taxon>Hymenoptera</taxon>
        <taxon>Apocrita</taxon>
        <taxon>Aculeata</taxon>
        <taxon>Formicoidea</taxon>
        <taxon>Formicidae</taxon>
        <taxon>Myrmicinae</taxon>
        <taxon>Temnothorax</taxon>
    </lineage>
</organism>
<protein>
    <submittedName>
        <fullName evidence="10">Protein ANTAGONIST OF LIKE HETEROCHROMATIN PROTEIN 1-like</fullName>
    </submittedName>
</protein>
<keyword evidence="5" id="KW-0479">Metal-binding</keyword>
<evidence type="ECO:0000256" key="5">
    <source>
        <dbReference type="ARBA" id="ARBA00022723"/>
    </source>
</evidence>
<gene>
    <name evidence="10" type="primary">LOC112456018</name>
</gene>
<keyword evidence="9" id="KW-1185">Reference proteome</keyword>
<dbReference type="AlphaFoldDB" id="A0A6J1PXX0"/>
<keyword evidence="7" id="KW-0539">Nucleus</keyword>
<comment type="cofactor">
    <cofactor evidence="1">
        <name>a divalent metal cation</name>
        <dbReference type="ChEBI" id="CHEBI:60240"/>
    </cofactor>
</comment>
<evidence type="ECO:0000256" key="4">
    <source>
        <dbReference type="ARBA" id="ARBA00022722"/>
    </source>
</evidence>
<dbReference type="PANTHER" id="PTHR22930:SF292">
    <property type="entry name" value="DDE TNP4 DOMAIN-CONTAINING PROTEIN"/>
    <property type="match status" value="1"/>
</dbReference>
<dbReference type="InterPro" id="IPR027806">
    <property type="entry name" value="HARBI1_dom"/>
</dbReference>
<evidence type="ECO:0000259" key="8">
    <source>
        <dbReference type="Pfam" id="PF13359"/>
    </source>
</evidence>
<keyword evidence="6" id="KW-0378">Hydrolase</keyword>
<comment type="subcellular location">
    <subcellularLocation>
        <location evidence="2">Nucleus</location>
    </subcellularLocation>
</comment>
<proteinExistence type="inferred from homology"/>
<sequence>MDPLNVFLQFVADDGLNMNIVGNIIDNLIQPLPEIDNLIHAQRQEAKTRNAEYFELTIPTYTDDQFREHFRMTRITFEVLLNVVGNHIQNDQLNINIPLNKKLLFTIWLLSKPESFLAVGDRFDIPTSTGYGIFKSIISTLAELMPQYVQWPNAAQQAISSQIFEERSRGIQNVVGAIDGCHIPIKQPVRNANDYFNRKQFHSIILQGVCDHSARFIDVFIGMPGRMHDARVFRNSRLFQMLTDRENPILLQRQHLIGDCAYPLMLNLMTPFRDNGHLPAAHIRYNVRLSSIRSIIERAFGLLKVKFRRLKYLDISDPGFGNTIIAATCMLHNFIIDNGEIEDYNERMNDNDDAPVIDVHEQNEVQDRFGMQEAIEKRNAIVADL</sequence>
<comment type="similarity">
    <text evidence="3">Belongs to the HARBI1 family.</text>
</comment>
<feature type="domain" description="DDE Tnp4" evidence="8">
    <location>
        <begin position="178"/>
        <end position="333"/>
    </location>
</feature>